<organism evidence="4 5">
    <name type="scientific">Macrostomum lignano</name>
    <dbReference type="NCBI Taxonomy" id="282301"/>
    <lineage>
        <taxon>Eukaryota</taxon>
        <taxon>Metazoa</taxon>
        <taxon>Spiralia</taxon>
        <taxon>Lophotrochozoa</taxon>
        <taxon>Platyhelminthes</taxon>
        <taxon>Rhabditophora</taxon>
        <taxon>Macrostomorpha</taxon>
        <taxon>Macrostomida</taxon>
        <taxon>Macrostomidae</taxon>
        <taxon>Macrostomum</taxon>
    </lineage>
</organism>
<dbReference type="STRING" id="282301.A0A267F194"/>
<accession>A0A267F194</accession>
<evidence type="ECO:0000256" key="3">
    <source>
        <dbReference type="ARBA" id="ARBA00023134"/>
    </source>
</evidence>
<dbReference type="SMART" id="SM00173">
    <property type="entry name" value="RAS"/>
    <property type="match status" value="1"/>
</dbReference>
<dbReference type="GO" id="GO:0005525">
    <property type="term" value="F:GTP binding"/>
    <property type="evidence" value="ECO:0007669"/>
    <property type="project" value="UniProtKB-KW"/>
</dbReference>
<keyword evidence="2" id="KW-0547">Nucleotide-binding</keyword>
<dbReference type="PRINTS" id="PR00449">
    <property type="entry name" value="RASTRNSFRMNG"/>
</dbReference>
<dbReference type="GO" id="GO:0032484">
    <property type="term" value="P:Ral protein signal transduction"/>
    <property type="evidence" value="ECO:0007669"/>
    <property type="project" value="TreeGrafter"/>
</dbReference>
<reference evidence="4 5" key="1">
    <citation type="submission" date="2017-06" db="EMBL/GenBank/DDBJ databases">
        <title>A platform for efficient transgenesis in Macrostomum lignano, a flatworm model organism for stem cell research.</title>
        <authorList>
            <person name="Berezikov E."/>
        </authorList>
    </citation>
    <scope>NUCLEOTIDE SEQUENCE [LARGE SCALE GENOMIC DNA]</scope>
    <source>
        <strain evidence="4">DV1</strain>
        <tissue evidence="4">Whole organism</tissue>
    </source>
</reference>
<dbReference type="PANTHER" id="PTHR46152:SF3">
    <property type="entry name" value="NF-KAPPA-B INHIBITOR-INTERACTING RAS-LIKE PROTEIN"/>
    <property type="match status" value="1"/>
</dbReference>
<dbReference type="SMART" id="SM00175">
    <property type="entry name" value="RAB"/>
    <property type="match status" value="1"/>
</dbReference>
<dbReference type="InterPro" id="IPR001806">
    <property type="entry name" value="Small_GTPase"/>
</dbReference>
<dbReference type="Proteomes" id="UP000215902">
    <property type="component" value="Unassembled WGS sequence"/>
</dbReference>
<dbReference type="InterPro" id="IPR005225">
    <property type="entry name" value="Small_GTP-bd"/>
</dbReference>
<dbReference type="SUPFAM" id="SSF52540">
    <property type="entry name" value="P-loop containing nucleoside triphosphate hydrolases"/>
    <property type="match status" value="1"/>
</dbReference>
<dbReference type="PROSITE" id="PS51419">
    <property type="entry name" value="RAB"/>
    <property type="match status" value="1"/>
</dbReference>
<evidence type="ECO:0000256" key="2">
    <source>
        <dbReference type="ARBA" id="ARBA00022741"/>
    </source>
</evidence>
<dbReference type="EMBL" id="NIVC01001476">
    <property type="protein sequence ID" value="PAA67518.1"/>
    <property type="molecule type" value="Genomic_DNA"/>
</dbReference>
<evidence type="ECO:0000256" key="1">
    <source>
        <dbReference type="ARBA" id="ARBA00008094"/>
    </source>
</evidence>
<dbReference type="InterPro" id="IPR027417">
    <property type="entry name" value="P-loop_NTPase"/>
</dbReference>
<dbReference type="Gene3D" id="3.40.50.300">
    <property type="entry name" value="P-loop containing nucleotide triphosphate hydrolases"/>
    <property type="match status" value="1"/>
</dbReference>
<dbReference type="GO" id="GO:0043124">
    <property type="term" value="P:negative regulation of canonical NF-kappaB signal transduction"/>
    <property type="evidence" value="ECO:0007669"/>
    <property type="project" value="InterPro"/>
</dbReference>
<dbReference type="NCBIfam" id="TIGR00231">
    <property type="entry name" value="small_GTP"/>
    <property type="match status" value="1"/>
</dbReference>
<dbReference type="OrthoDB" id="10002389at2759"/>
<keyword evidence="3" id="KW-0342">GTP-binding</keyword>
<dbReference type="InterPro" id="IPR042227">
    <property type="entry name" value="KBRS"/>
</dbReference>
<protein>
    <submittedName>
        <fullName evidence="4">Uncharacterized protein</fullName>
    </submittedName>
</protein>
<dbReference type="GO" id="GO:0032794">
    <property type="term" value="F:GTPase activating protein binding"/>
    <property type="evidence" value="ECO:0007669"/>
    <property type="project" value="TreeGrafter"/>
</dbReference>
<sequence>MGKTLKLVACGSKGCGKTSILEQLIYCNYSNSTSSKPQFPHTIEDTYVAHIESERGVKEKVRFYEIGGSSDIKSVSIPKHFVVGADAFVLVYDTTDLGSLSYLDAVKREIEKNKDRKDVLLFLLLGNKKDLDASSRTSELAAKFVNKERIFRHFTVTVQDRQSLIDAFVAITTKITTPPSKSGFPFVKKDPK</sequence>
<dbReference type="GO" id="GO:0003924">
    <property type="term" value="F:GTPase activity"/>
    <property type="evidence" value="ECO:0007669"/>
    <property type="project" value="InterPro"/>
</dbReference>
<proteinExistence type="inferred from homology"/>
<evidence type="ECO:0000313" key="4">
    <source>
        <dbReference type="EMBL" id="PAA67518.1"/>
    </source>
</evidence>
<comment type="similarity">
    <text evidence="1">Belongs to the small GTPase superfamily. Ras family. KappaB-Ras subfamily.</text>
</comment>
<dbReference type="AlphaFoldDB" id="A0A267F194"/>
<gene>
    <name evidence="4" type="ORF">BOX15_Mlig001533g3</name>
</gene>
<comment type="caution">
    <text evidence="4">The sequence shown here is derived from an EMBL/GenBank/DDBJ whole genome shotgun (WGS) entry which is preliminary data.</text>
</comment>
<dbReference type="CDD" id="cd00882">
    <property type="entry name" value="Ras_like_GTPase"/>
    <property type="match status" value="1"/>
</dbReference>
<name>A0A267F194_9PLAT</name>
<dbReference type="PANTHER" id="PTHR46152">
    <property type="entry name" value="NF-KAPPA-B INHIBITOR-INTERACTING RAS-LIKE PROTEIN"/>
    <property type="match status" value="1"/>
</dbReference>
<evidence type="ECO:0000313" key="5">
    <source>
        <dbReference type="Proteomes" id="UP000215902"/>
    </source>
</evidence>
<dbReference type="Pfam" id="PF00071">
    <property type="entry name" value="Ras"/>
    <property type="match status" value="1"/>
</dbReference>
<keyword evidence="5" id="KW-1185">Reference proteome</keyword>